<dbReference type="SMART" id="SM01246">
    <property type="entry name" value="Josephin"/>
    <property type="match status" value="1"/>
</dbReference>
<feature type="active site" evidence="12">
    <location>
        <position position="108"/>
    </location>
</feature>
<evidence type="ECO:0000256" key="11">
    <source>
        <dbReference type="PIRSR" id="PIRSR633865-1"/>
    </source>
</evidence>
<feature type="active site" evidence="12">
    <location>
        <position position="14"/>
    </location>
</feature>
<dbReference type="SMART" id="SM00726">
    <property type="entry name" value="UIM"/>
    <property type="match status" value="3"/>
</dbReference>
<reference evidence="15 16" key="1">
    <citation type="submission" date="2014-11" db="EMBL/GenBank/DDBJ databases">
        <title>Genetic blueprint of the zoonotic pathogen Toxocara canis.</title>
        <authorList>
            <person name="Zhu X.-Q."/>
            <person name="Korhonen P.K."/>
            <person name="Cai H."/>
            <person name="Young N.D."/>
            <person name="Nejsum P."/>
            <person name="von Samson-Himmelstjerna G."/>
            <person name="Boag P.R."/>
            <person name="Tan P."/>
            <person name="Li Q."/>
            <person name="Min J."/>
            <person name="Yang Y."/>
            <person name="Wang X."/>
            <person name="Fang X."/>
            <person name="Hall R.S."/>
            <person name="Hofmann A."/>
            <person name="Sternberg P.W."/>
            <person name="Jex A.R."/>
            <person name="Gasser R.B."/>
        </authorList>
    </citation>
    <scope>NUCLEOTIDE SEQUENCE [LARGE SCALE GENOMIC DNA]</scope>
    <source>
        <strain evidence="15">PN_DK_2014</strain>
    </source>
</reference>
<feature type="domain" description="Josephin" evidence="14">
    <location>
        <begin position="1"/>
        <end position="169"/>
    </location>
</feature>
<dbReference type="PANTHER" id="PTHR14159:SF0">
    <property type="entry name" value="ATAXIN-3-RELATED"/>
    <property type="match status" value="1"/>
</dbReference>
<evidence type="ECO:0000313" key="16">
    <source>
        <dbReference type="Proteomes" id="UP000031036"/>
    </source>
</evidence>
<keyword evidence="6 12" id="KW-0378">Hydrolase</keyword>
<feature type="active site" evidence="11 12">
    <location>
        <position position="123"/>
    </location>
</feature>
<dbReference type="PRINTS" id="PR01233">
    <property type="entry name" value="JOSEPHIN"/>
</dbReference>
<dbReference type="InterPro" id="IPR006155">
    <property type="entry name" value="Josephin"/>
</dbReference>
<dbReference type="Gene3D" id="3.90.70.40">
    <property type="match status" value="1"/>
</dbReference>
<comment type="catalytic activity">
    <reaction evidence="1">
        <text>Thiol-dependent hydrolysis of ester, thioester, amide, peptide and isopeptide bonds formed by the C-terminal Gly of ubiquitin (a 76-residue protein attached to proteins as an intracellular targeting signal).</text>
        <dbReference type="EC" id="3.4.19.12"/>
    </reaction>
</comment>
<keyword evidence="10" id="KW-0539">Nucleus</keyword>
<dbReference type="GO" id="GO:0016579">
    <property type="term" value="P:protein deubiquitination"/>
    <property type="evidence" value="ECO:0007669"/>
    <property type="project" value="InterPro"/>
</dbReference>
<keyword evidence="9" id="KW-0804">Transcription</keyword>
<keyword evidence="7" id="KW-0788">Thiol protease</keyword>
<keyword evidence="16" id="KW-1185">Reference proteome</keyword>
<keyword evidence="4" id="KW-0645">Protease</keyword>
<comment type="subcellular location">
    <subcellularLocation>
        <location evidence="2">Nucleus</location>
    </subcellularLocation>
</comment>
<evidence type="ECO:0000256" key="12">
    <source>
        <dbReference type="PROSITE-ProRule" id="PRU00331"/>
    </source>
</evidence>
<dbReference type="GO" id="GO:0005634">
    <property type="term" value="C:nucleus"/>
    <property type="evidence" value="ECO:0007669"/>
    <property type="project" value="UniProtKB-SubCell"/>
</dbReference>
<evidence type="ECO:0000256" key="6">
    <source>
        <dbReference type="ARBA" id="ARBA00022801"/>
    </source>
</evidence>
<dbReference type="Pfam" id="PF02099">
    <property type="entry name" value="Josephin"/>
    <property type="match status" value="1"/>
</dbReference>
<dbReference type="OMA" id="LGQAYIC"/>
<dbReference type="InterPro" id="IPR003903">
    <property type="entry name" value="UIM_dom"/>
</dbReference>
<evidence type="ECO:0000256" key="1">
    <source>
        <dbReference type="ARBA" id="ARBA00000707"/>
    </source>
</evidence>
<keyword evidence="5" id="KW-0833">Ubl conjugation pathway</keyword>
<evidence type="ECO:0000256" key="5">
    <source>
        <dbReference type="ARBA" id="ARBA00022786"/>
    </source>
</evidence>
<dbReference type="PROSITE" id="PS50957">
    <property type="entry name" value="JOSEPHIN"/>
    <property type="match status" value="1"/>
</dbReference>
<evidence type="ECO:0000256" key="4">
    <source>
        <dbReference type="ARBA" id="ARBA00022670"/>
    </source>
</evidence>
<dbReference type="Gene3D" id="1.10.287.10">
    <property type="entry name" value="S15/NS1, RNA-binding"/>
    <property type="match status" value="1"/>
</dbReference>
<evidence type="ECO:0000259" key="14">
    <source>
        <dbReference type="PROSITE" id="PS50957"/>
    </source>
</evidence>
<dbReference type="Pfam" id="PF02809">
    <property type="entry name" value="UIM"/>
    <property type="match status" value="4"/>
</dbReference>
<evidence type="ECO:0000256" key="8">
    <source>
        <dbReference type="ARBA" id="ARBA00023015"/>
    </source>
</evidence>
<dbReference type="Proteomes" id="UP000031036">
    <property type="component" value="Unassembled WGS sequence"/>
</dbReference>
<evidence type="ECO:0000256" key="7">
    <source>
        <dbReference type="ARBA" id="ARBA00022807"/>
    </source>
</evidence>
<dbReference type="GO" id="GO:0006508">
    <property type="term" value="P:proteolysis"/>
    <property type="evidence" value="ECO:0007669"/>
    <property type="project" value="UniProtKB-KW"/>
</dbReference>
<keyword evidence="8" id="KW-0805">Transcription regulation</keyword>
<evidence type="ECO:0000256" key="2">
    <source>
        <dbReference type="ARBA" id="ARBA00004123"/>
    </source>
</evidence>
<feature type="region of interest" description="Disordered" evidence="13">
    <location>
        <begin position="308"/>
        <end position="351"/>
    </location>
</feature>
<comment type="caution">
    <text evidence="15">The sequence shown here is derived from an EMBL/GenBank/DDBJ whole genome shotgun (WGS) entry which is preliminary data.</text>
</comment>
<dbReference type="OrthoDB" id="10063692at2759"/>
<evidence type="ECO:0000256" key="13">
    <source>
        <dbReference type="SAM" id="MobiDB-lite"/>
    </source>
</evidence>
<evidence type="ECO:0000256" key="10">
    <source>
        <dbReference type="ARBA" id="ARBA00023242"/>
    </source>
</evidence>
<accession>A0A0B2VHF9</accession>
<gene>
    <name evidence="15" type="primary">ATXN3</name>
    <name evidence="15" type="ORF">Tcan_15624</name>
</gene>
<feature type="compositionally biased region" description="Low complexity" evidence="13">
    <location>
        <begin position="339"/>
        <end position="349"/>
    </location>
</feature>
<proteinExistence type="predicted"/>
<evidence type="ECO:0000256" key="9">
    <source>
        <dbReference type="ARBA" id="ARBA00023163"/>
    </source>
</evidence>
<organism evidence="15 16">
    <name type="scientific">Toxocara canis</name>
    <name type="common">Canine roundworm</name>
    <dbReference type="NCBI Taxonomy" id="6265"/>
    <lineage>
        <taxon>Eukaryota</taxon>
        <taxon>Metazoa</taxon>
        <taxon>Ecdysozoa</taxon>
        <taxon>Nematoda</taxon>
        <taxon>Chromadorea</taxon>
        <taxon>Rhabditida</taxon>
        <taxon>Spirurina</taxon>
        <taxon>Ascaridomorpha</taxon>
        <taxon>Ascaridoidea</taxon>
        <taxon>Toxocaridae</taxon>
        <taxon>Toxocara</taxon>
    </lineage>
</organism>
<dbReference type="InterPro" id="IPR033865">
    <property type="entry name" value="Ataxin-3"/>
</dbReference>
<sequence>MDSILFEKQEASLCAQHALNMLLQGSYFSAVDLAEIAHEMDARESSVMERDGNSSHNMDDSGFFSVQVISEALKVFNLELIPFNSPSAAPYRQDPTFGRAYICNLNEHWFAVRRFGFQWFTLNSLLSTPRLISDTYLSLFFAQLANDGYSIFVVEGELPPCTADEVLSRCPVDPALASRSEPIREDQQQDPDLARAIALSLSKGEEDVHEEDEELKRAIETSQRLLDDDDNSLQQAIRESMKDVDGCRVSEEDEEMDRQLQCALQMSLEQNVSNCGVRASEIQDGSKVTVVQDHFDCHTITKRCEDNVDSSEIPDKGAIVNDKPTSELSEGPTPELSESSSNDVVDNSSQIRKQREQFLKRFDK</sequence>
<name>A0A0B2VHF9_TOXCA</name>
<dbReference type="EMBL" id="JPKZ01001612">
    <property type="protein sequence ID" value="KHN80978.1"/>
    <property type="molecule type" value="Genomic_DNA"/>
</dbReference>
<evidence type="ECO:0000256" key="3">
    <source>
        <dbReference type="ARBA" id="ARBA00012759"/>
    </source>
</evidence>
<evidence type="ECO:0000313" key="15">
    <source>
        <dbReference type="EMBL" id="KHN80978.1"/>
    </source>
</evidence>
<protein>
    <recommendedName>
        <fullName evidence="3">ubiquitinyl hydrolase 1</fullName>
        <ecNumber evidence="3">3.4.19.12</ecNumber>
    </recommendedName>
</protein>
<feature type="active site" description="Proton acceptor" evidence="11">
    <location>
        <position position="108"/>
    </location>
</feature>
<dbReference type="GO" id="GO:0004843">
    <property type="term" value="F:cysteine-type deubiquitinase activity"/>
    <property type="evidence" value="ECO:0007669"/>
    <property type="project" value="UniProtKB-EC"/>
</dbReference>
<dbReference type="STRING" id="6265.A0A0B2VHF9"/>
<dbReference type="AlphaFoldDB" id="A0A0B2VHF9"/>
<feature type="active site" description="Nucleophile" evidence="11">
    <location>
        <position position="14"/>
    </location>
</feature>
<dbReference type="EC" id="3.4.19.12" evidence="3"/>
<dbReference type="PANTHER" id="PTHR14159">
    <property type="entry name" value="ATAXIN-3-RELATED"/>
    <property type="match status" value="1"/>
</dbReference>